<dbReference type="VEuPathDB" id="AmoebaDB:EIN_222390"/>
<evidence type="ECO:0000313" key="3">
    <source>
        <dbReference type="EMBL" id="ELP88096.1"/>
    </source>
</evidence>
<evidence type="ECO:0000259" key="2">
    <source>
        <dbReference type="Pfam" id="PF13843"/>
    </source>
</evidence>
<dbReference type="GeneID" id="14887305"/>
<sequence>MVIFGKEWKQLSFDEFDAFIGMLLFNGVAHDNKKSLNYMYGLYGNPFYRSVFSEHRFKQILRVIRFDKNAKNRFLLRIKQKETDSSLKTSISKKLTEIKKSKLGKSLYSHVSQFYSEREKESLILEVDDSSSASSTDDDSDKDDDNGNDTDSGDYTENGEVDKSEKCKNDGELCEVNDKEKEDSKDNIGNKKFNLDETENELKSSSTVALKEMVMLEDKTGFDKFRDIFNFFLKSIGNVYNNKQISGSICIDEQLVNYYGNCKFRQYMPSKPGKYGIKLWLMVDNVTGMIVNAKPFLGKYGESEKNGITKIVETWVSPYLGNYFTLYSIICLLHLNWH</sequence>
<feature type="domain" description="PiggyBac transposable element-derived protein" evidence="2">
    <location>
        <begin position="219"/>
        <end position="303"/>
    </location>
</feature>
<dbReference type="InterPro" id="IPR029526">
    <property type="entry name" value="PGBD"/>
</dbReference>
<organism evidence="3 4">
    <name type="scientific">Entamoeba invadens IP1</name>
    <dbReference type="NCBI Taxonomy" id="370355"/>
    <lineage>
        <taxon>Eukaryota</taxon>
        <taxon>Amoebozoa</taxon>
        <taxon>Evosea</taxon>
        <taxon>Archamoebae</taxon>
        <taxon>Mastigamoebida</taxon>
        <taxon>Entamoebidae</taxon>
        <taxon>Entamoeba</taxon>
    </lineage>
</organism>
<dbReference type="Pfam" id="PF13843">
    <property type="entry name" value="DDE_Tnp_1_7"/>
    <property type="match status" value="2"/>
</dbReference>
<accession>A0A0A1U210</accession>
<reference evidence="3 4" key="1">
    <citation type="submission" date="2012-10" db="EMBL/GenBank/DDBJ databases">
        <authorList>
            <person name="Zafar N."/>
            <person name="Inman J."/>
            <person name="Hall N."/>
            <person name="Lorenzi H."/>
            <person name="Caler E."/>
        </authorList>
    </citation>
    <scope>NUCLEOTIDE SEQUENCE [LARGE SCALE GENOMIC DNA]</scope>
    <source>
        <strain evidence="3 4">IP1</strain>
    </source>
</reference>
<dbReference type="OrthoDB" id="8039240at2759"/>
<proteinExistence type="predicted"/>
<name>A0A0A1U210_ENTIV</name>
<dbReference type="PANTHER" id="PTHR46599:SF6">
    <property type="entry name" value="DUAL SPECIFICITY PHOSPHATASE 26"/>
    <property type="match status" value="1"/>
</dbReference>
<feature type="domain" description="PiggyBac transposable element-derived protein" evidence="2">
    <location>
        <begin position="6"/>
        <end position="72"/>
    </location>
</feature>
<dbReference type="KEGG" id="eiv:EIN_222390"/>
<gene>
    <name evidence="3" type="ORF">EIN_222390</name>
</gene>
<dbReference type="PANTHER" id="PTHR46599">
    <property type="entry name" value="PIGGYBAC TRANSPOSABLE ELEMENT-DERIVED PROTEIN 4"/>
    <property type="match status" value="1"/>
</dbReference>
<feature type="compositionally biased region" description="Acidic residues" evidence="1">
    <location>
        <begin position="136"/>
        <end position="159"/>
    </location>
</feature>
<protein>
    <recommendedName>
        <fullName evidence="2">PiggyBac transposable element-derived protein domain-containing protein</fullName>
    </recommendedName>
</protein>
<dbReference type="Proteomes" id="UP000014680">
    <property type="component" value="Unassembled WGS sequence"/>
</dbReference>
<dbReference type="AlphaFoldDB" id="A0A0A1U210"/>
<feature type="region of interest" description="Disordered" evidence="1">
    <location>
        <begin position="126"/>
        <end position="167"/>
    </location>
</feature>
<dbReference type="RefSeq" id="XP_004254867.1">
    <property type="nucleotide sequence ID" value="XM_004254819.1"/>
</dbReference>
<keyword evidence="4" id="KW-1185">Reference proteome</keyword>
<evidence type="ECO:0000313" key="4">
    <source>
        <dbReference type="Proteomes" id="UP000014680"/>
    </source>
</evidence>
<dbReference type="EMBL" id="KB206756">
    <property type="protein sequence ID" value="ELP88096.1"/>
    <property type="molecule type" value="Genomic_DNA"/>
</dbReference>
<evidence type="ECO:0000256" key="1">
    <source>
        <dbReference type="SAM" id="MobiDB-lite"/>
    </source>
</evidence>